<dbReference type="EMBL" id="JALLPB020000059">
    <property type="protein sequence ID" value="KAL3822636.1"/>
    <property type="molecule type" value="Genomic_DNA"/>
</dbReference>
<feature type="region of interest" description="Disordered" evidence="1">
    <location>
        <begin position="83"/>
        <end position="102"/>
    </location>
</feature>
<protein>
    <submittedName>
        <fullName evidence="2">Uncharacterized protein</fullName>
    </submittedName>
</protein>
<feature type="compositionally biased region" description="Acidic residues" evidence="1">
    <location>
        <begin position="165"/>
        <end position="188"/>
    </location>
</feature>
<gene>
    <name evidence="2" type="ORF">ACHAXA_001789</name>
</gene>
<organism evidence="2 3">
    <name type="scientific">Cyclostephanos tholiformis</name>
    <dbReference type="NCBI Taxonomy" id="382380"/>
    <lineage>
        <taxon>Eukaryota</taxon>
        <taxon>Sar</taxon>
        <taxon>Stramenopiles</taxon>
        <taxon>Ochrophyta</taxon>
        <taxon>Bacillariophyta</taxon>
        <taxon>Coscinodiscophyceae</taxon>
        <taxon>Thalassiosirophycidae</taxon>
        <taxon>Stephanodiscales</taxon>
        <taxon>Stephanodiscaceae</taxon>
        <taxon>Cyclostephanos</taxon>
    </lineage>
</organism>
<evidence type="ECO:0000313" key="3">
    <source>
        <dbReference type="Proteomes" id="UP001530377"/>
    </source>
</evidence>
<feature type="region of interest" description="Disordered" evidence="1">
    <location>
        <begin position="40"/>
        <end position="63"/>
    </location>
</feature>
<reference evidence="2 3" key="1">
    <citation type="submission" date="2024-10" db="EMBL/GenBank/DDBJ databases">
        <title>Updated reference genomes for cyclostephanoid diatoms.</title>
        <authorList>
            <person name="Roberts W.R."/>
            <person name="Alverson A.J."/>
        </authorList>
    </citation>
    <scope>NUCLEOTIDE SEQUENCE [LARGE SCALE GENOMIC DNA]</scope>
    <source>
        <strain evidence="2 3">AJA228-03</strain>
    </source>
</reference>
<evidence type="ECO:0000313" key="2">
    <source>
        <dbReference type="EMBL" id="KAL3822636.1"/>
    </source>
</evidence>
<proteinExistence type="predicted"/>
<dbReference type="Proteomes" id="UP001530377">
    <property type="component" value="Unassembled WGS sequence"/>
</dbReference>
<evidence type="ECO:0000256" key="1">
    <source>
        <dbReference type="SAM" id="MobiDB-lite"/>
    </source>
</evidence>
<feature type="region of interest" description="Disordered" evidence="1">
    <location>
        <begin position="159"/>
        <end position="188"/>
    </location>
</feature>
<sequence length="188" mass="19712">MVVQFRTSTTSSSEAAVAAKALILSISAVASPPRLNVFSAASNDDASSSASVEDEEDSLSSSPPSAFALVVFVDDAPLPEKLSINPTRVASGGGEGEGGGDGAITVADGVRQLAKIVHSLRDDAKDKPFEPEMSWLCEGRGWKHQGVSKDVIADAVEWAKREINDSTEDEDDDDDDDEEVGGGDVMEE</sequence>
<feature type="compositionally biased region" description="Low complexity" evidence="1">
    <location>
        <begin position="40"/>
        <end position="51"/>
    </location>
</feature>
<name>A0ABD3SDK3_9STRA</name>
<dbReference type="AlphaFoldDB" id="A0ABD3SDK3"/>
<feature type="compositionally biased region" description="Gly residues" evidence="1">
    <location>
        <begin position="91"/>
        <end position="102"/>
    </location>
</feature>
<comment type="caution">
    <text evidence="2">The sequence shown here is derived from an EMBL/GenBank/DDBJ whole genome shotgun (WGS) entry which is preliminary data.</text>
</comment>
<accession>A0ABD3SDK3</accession>
<keyword evidence="3" id="KW-1185">Reference proteome</keyword>